<gene>
    <name evidence="3" type="ORF">AB205_0187290</name>
</gene>
<dbReference type="GO" id="GO:0030334">
    <property type="term" value="P:regulation of cell migration"/>
    <property type="evidence" value="ECO:0007669"/>
    <property type="project" value="TreeGrafter"/>
</dbReference>
<keyword evidence="2" id="KW-0472">Membrane</keyword>
<dbReference type="Gene3D" id="1.10.506.10">
    <property type="entry name" value="GTPase Activation - p120gap, domain 1"/>
    <property type="match status" value="1"/>
</dbReference>
<evidence type="ECO:0000256" key="2">
    <source>
        <dbReference type="SAM" id="Phobius"/>
    </source>
</evidence>
<dbReference type="PANTHER" id="PTHR22625:SF9">
    <property type="entry name" value="PLEXIN-B2"/>
    <property type="match status" value="1"/>
</dbReference>
<keyword evidence="4" id="KW-1185">Reference proteome</keyword>
<feature type="non-terminal residue" evidence="3">
    <location>
        <position position="131"/>
    </location>
</feature>
<evidence type="ECO:0000313" key="3">
    <source>
        <dbReference type="EMBL" id="PIO33454.1"/>
    </source>
</evidence>
<organism evidence="3 4">
    <name type="scientific">Aquarana catesbeiana</name>
    <name type="common">American bullfrog</name>
    <name type="synonym">Rana catesbeiana</name>
    <dbReference type="NCBI Taxonomy" id="8400"/>
    <lineage>
        <taxon>Eukaryota</taxon>
        <taxon>Metazoa</taxon>
        <taxon>Chordata</taxon>
        <taxon>Craniata</taxon>
        <taxon>Vertebrata</taxon>
        <taxon>Euteleostomi</taxon>
        <taxon>Amphibia</taxon>
        <taxon>Batrachia</taxon>
        <taxon>Anura</taxon>
        <taxon>Neobatrachia</taxon>
        <taxon>Ranoidea</taxon>
        <taxon>Ranidae</taxon>
        <taxon>Aquarana</taxon>
    </lineage>
</organism>
<dbReference type="AlphaFoldDB" id="A0A2G9S063"/>
<evidence type="ECO:0000256" key="1">
    <source>
        <dbReference type="SAM" id="Coils"/>
    </source>
</evidence>
<sequence>MTMQEAKAYVGESICKISTLTLTDLYCVPPEEQPQPRRRHKRDTTDNLPEFTVQFGNREWVLGKVEYGQSPIIPLHIIIPVVLIPMILIIGISIYFYRRKSQQAEREYEKVKQQLEGLEESVRDRCKKEFT</sequence>
<dbReference type="Proteomes" id="UP000228934">
    <property type="component" value="Unassembled WGS sequence"/>
</dbReference>
<feature type="coiled-coil region" evidence="1">
    <location>
        <begin position="94"/>
        <end position="121"/>
    </location>
</feature>
<dbReference type="GO" id="GO:0050772">
    <property type="term" value="P:positive regulation of axonogenesis"/>
    <property type="evidence" value="ECO:0007669"/>
    <property type="project" value="TreeGrafter"/>
</dbReference>
<dbReference type="InterPro" id="IPR031148">
    <property type="entry name" value="Plexin"/>
</dbReference>
<feature type="transmembrane region" description="Helical" evidence="2">
    <location>
        <begin position="72"/>
        <end position="97"/>
    </location>
</feature>
<proteinExistence type="predicted"/>
<dbReference type="InterPro" id="IPR008936">
    <property type="entry name" value="Rho_GTPase_activation_prot"/>
</dbReference>
<accession>A0A2G9S063</accession>
<protein>
    <submittedName>
        <fullName evidence="3">Uncharacterized protein</fullName>
    </submittedName>
</protein>
<keyword evidence="1" id="KW-0175">Coiled coil</keyword>
<keyword evidence="2" id="KW-0812">Transmembrane</keyword>
<dbReference type="GO" id="GO:0002116">
    <property type="term" value="C:semaphorin receptor complex"/>
    <property type="evidence" value="ECO:0007669"/>
    <property type="project" value="TreeGrafter"/>
</dbReference>
<dbReference type="OrthoDB" id="9852778at2759"/>
<dbReference type="EMBL" id="KV928452">
    <property type="protein sequence ID" value="PIO33454.1"/>
    <property type="molecule type" value="Genomic_DNA"/>
</dbReference>
<reference evidence="4" key="1">
    <citation type="journal article" date="2017" name="Nat. Commun.">
        <title>The North American bullfrog draft genome provides insight into hormonal regulation of long noncoding RNA.</title>
        <authorList>
            <person name="Hammond S.A."/>
            <person name="Warren R.L."/>
            <person name="Vandervalk B.P."/>
            <person name="Kucuk E."/>
            <person name="Khan H."/>
            <person name="Gibb E.A."/>
            <person name="Pandoh P."/>
            <person name="Kirk H."/>
            <person name="Zhao Y."/>
            <person name="Jones M."/>
            <person name="Mungall A.J."/>
            <person name="Coope R."/>
            <person name="Pleasance S."/>
            <person name="Moore R.A."/>
            <person name="Holt R.A."/>
            <person name="Round J.M."/>
            <person name="Ohora S."/>
            <person name="Walle B.V."/>
            <person name="Veldhoen N."/>
            <person name="Helbing C.C."/>
            <person name="Birol I."/>
        </authorList>
    </citation>
    <scope>NUCLEOTIDE SEQUENCE [LARGE SCALE GENOMIC DNA]</scope>
</reference>
<dbReference type="PANTHER" id="PTHR22625">
    <property type="entry name" value="PLEXIN"/>
    <property type="match status" value="1"/>
</dbReference>
<dbReference type="GO" id="GO:0008360">
    <property type="term" value="P:regulation of cell shape"/>
    <property type="evidence" value="ECO:0007669"/>
    <property type="project" value="TreeGrafter"/>
</dbReference>
<dbReference type="GO" id="GO:0007162">
    <property type="term" value="P:negative regulation of cell adhesion"/>
    <property type="evidence" value="ECO:0007669"/>
    <property type="project" value="TreeGrafter"/>
</dbReference>
<dbReference type="GO" id="GO:0005886">
    <property type="term" value="C:plasma membrane"/>
    <property type="evidence" value="ECO:0007669"/>
    <property type="project" value="TreeGrafter"/>
</dbReference>
<name>A0A2G9S063_AQUCT</name>
<evidence type="ECO:0000313" key="4">
    <source>
        <dbReference type="Proteomes" id="UP000228934"/>
    </source>
</evidence>
<keyword evidence="2" id="KW-1133">Transmembrane helix</keyword>
<dbReference type="GO" id="GO:0017154">
    <property type="term" value="F:semaphorin receptor activity"/>
    <property type="evidence" value="ECO:0007669"/>
    <property type="project" value="InterPro"/>
</dbReference>